<evidence type="ECO:0000313" key="2">
    <source>
        <dbReference type="EMBL" id="RGV32944.1"/>
    </source>
</evidence>
<proteinExistence type="predicted"/>
<reference evidence="2 3" key="1">
    <citation type="submission" date="2018-08" db="EMBL/GenBank/DDBJ databases">
        <title>A genome reference for cultivated species of the human gut microbiota.</title>
        <authorList>
            <person name="Zou Y."/>
            <person name="Xue W."/>
            <person name="Luo G."/>
        </authorList>
    </citation>
    <scope>NUCLEOTIDE SEQUENCE [LARGE SCALE GENOMIC DNA]</scope>
    <source>
        <strain evidence="2 3">AF14-49</strain>
    </source>
</reference>
<dbReference type="Proteomes" id="UP000283589">
    <property type="component" value="Unassembled WGS sequence"/>
</dbReference>
<evidence type="ECO:0000313" key="3">
    <source>
        <dbReference type="Proteomes" id="UP000283589"/>
    </source>
</evidence>
<dbReference type="EMBL" id="QRZA01000016">
    <property type="protein sequence ID" value="RGV32944.1"/>
    <property type="molecule type" value="Genomic_DNA"/>
</dbReference>
<dbReference type="Pfam" id="PF04397">
    <property type="entry name" value="LytTR"/>
    <property type="match status" value="1"/>
</dbReference>
<dbReference type="Gene3D" id="2.40.50.1020">
    <property type="entry name" value="LytTr DNA-binding domain"/>
    <property type="match status" value="1"/>
</dbReference>
<organism evidence="2 3">
    <name type="scientific">Butyricimonas virosa</name>
    <dbReference type="NCBI Taxonomy" id="544645"/>
    <lineage>
        <taxon>Bacteria</taxon>
        <taxon>Pseudomonadati</taxon>
        <taxon>Bacteroidota</taxon>
        <taxon>Bacteroidia</taxon>
        <taxon>Bacteroidales</taxon>
        <taxon>Odoribacteraceae</taxon>
        <taxon>Butyricimonas</taxon>
    </lineage>
</organism>
<feature type="domain" description="HTH LytTR-type" evidence="1">
    <location>
        <begin position="28"/>
        <end position="120"/>
    </location>
</feature>
<dbReference type="InterPro" id="IPR007492">
    <property type="entry name" value="LytTR_DNA-bd_dom"/>
</dbReference>
<evidence type="ECO:0000259" key="1">
    <source>
        <dbReference type="SMART" id="SM00850"/>
    </source>
</evidence>
<gene>
    <name evidence="2" type="ORF">DWW18_12525</name>
</gene>
<dbReference type="RefSeq" id="WP_118260806.1">
    <property type="nucleotide sequence ID" value="NZ_CALBWO010000009.1"/>
</dbReference>
<protein>
    <submittedName>
        <fullName evidence="2">LytTR family transcriptional regulator</fullName>
    </submittedName>
</protein>
<accession>A0A412WZ16</accession>
<dbReference type="STRING" id="1121130.GCA_000519105_03261"/>
<dbReference type="AlphaFoldDB" id="A0A412WZ16"/>
<dbReference type="GO" id="GO:0003677">
    <property type="term" value="F:DNA binding"/>
    <property type="evidence" value="ECO:0007669"/>
    <property type="project" value="InterPro"/>
</dbReference>
<comment type="caution">
    <text evidence="2">The sequence shown here is derived from an EMBL/GenBank/DDBJ whole genome shotgun (WGS) entry which is preliminary data.</text>
</comment>
<sequence length="133" mass="15879">MENKKTNMLIHSNEPRYGEGHIFLWWENYCRRLLYVDILYIEGSGSYCEFHAIDGSRMTISYRLGVMKLSLPDDMFIRVHQSFILNWHYIDTFVGNSVKIGDRWFPVGRTYRPHLLQVLHFPKLPLQNSKQEL</sequence>
<name>A0A412WZ16_9BACT</name>
<dbReference type="SMART" id="SM00850">
    <property type="entry name" value="LytTR"/>
    <property type="match status" value="1"/>
</dbReference>